<comment type="similarity">
    <text evidence="8 9">Belongs to the TRAP transporter small permease family.</text>
</comment>
<evidence type="ECO:0000256" key="3">
    <source>
        <dbReference type="ARBA" id="ARBA00022475"/>
    </source>
</evidence>
<evidence type="ECO:0000256" key="1">
    <source>
        <dbReference type="ARBA" id="ARBA00004429"/>
    </source>
</evidence>
<dbReference type="InterPro" id="IPR055348">
    <property type="entry name" value="DctQ"/>
</dbReference>
<sequence length="214" mass="23659">MPDFSSITADTASASPPVARPVRWVLRASDAVLAVERLALGGLMTLLVLLILLNVATRYAGLPLYWVDEASVYSVVWLTFVGASVMTRLRLDFAVGLLTEQLPQKLARAAKVIATGGVLVFGLAMIAMCWLWMDPVGIVNFNFDAREYAAQSFNFLYTEHTQTLEWPMWVLQLIMPLFACTLSLHALANLLEDLDLAPRRAYPEFHVGTAESVN</sequence>
<feature type="transmembrane region" description="Helical" evidence="9">
    <location>
        <begin position="72"/>
        <end position="91"/>
    </location>
</feature>
<dbReference type="Pfam" id="PF04290">
    <property type="entry name" value="DctQ"/>
    <property type="match status" value="1"/>
</dbReference>
<comment type="caution">
    <text evidence="11">The sequence shown here is derived from an EMBL/GenBank/DDBJ whole genome shotgun (WGS) entry which is preliminary data.</text>
</comment>
<evidence type="ECO:0000256" key="7">
    <source>
        <dbReference type="ARBA" id="ARBA00023136"/>
    </source>
</evidence>
<dbReference type="Proteomes" id="UP000234341">
    <property type="component" value="Unassembled WGS sequence"/>
</dbReference>
<keyword evidence="7 9" id="KW-0472">Membrane</keyword>
<proteinExistence type="inferred from homology"/>
<keyword evidence="2 9" id="KW-0813">Transport</keyword>
<feature type="transmembrane region" description="Helical" evidence="9">
    <location>
        <begin position="169"/>
        <end position="191"/>
    </location>
</feature>
<evidence type="ECO:0000256" key="9">
    <source>
        <dbReference type="RuleBase" id="RU369079"/>
    </source>
</evidence>
<comment type="subcellular location">
    <subcellularLocation>
        <location evidence="1 9">Cell inner membrane</location>
        <topology evidence="1 9">Multi-pass membrane protein</topology>
    </subcellularLocation>
</comment>
<dbReference type="PANTHER" id="PTHR35011:SF2">
    <property type="entry name" value="2,3-DIKETO-L-GULONATE TRAP TRANSPORTER SMALL PERMEASE PROTEIN YIAM"/>
    <property type="match status" value="1"/>
</dbReference>
<protein>
    <recommendedName>
        <fullName evidence="9">TRAP transporter small permease protein</fullName>
    </recommendedName>
</protein>
<feature type="transmembrane region" description="Helical" evidence="9">
    <location>
        <begin position="112"/>
        <end position="133"/>
    </location>
</feature>
<evidence type="ECO:0000256" key="4">
    <source>
        <dbReference type="ARBA" id="ARBA00022519"/>
    </source>
</evidence>
<feature type="domain" description="Tripartite ATP-independent periplasmic transporters DctQ component" evidence="10">
    <location>
        <begin position="47"/>
        <end position="194"/>
    </location>
</feature>
<dbReference type="PANTHER" id="PTHR35011">
    <property type="entry name" value="2,3-DIKETO-L-GULONATE TRAP TRANSPORTER SMALL PERMEASE PROTEIN YIAM"/>
    <property type="match status" value="1"/>
</dbReference>
<keyword evidence="5 9" id="KW-0812">Transmembrane</keyword>
<organism evidence="11 12">
    <name type="scientific">Cupriavidus pauculus</name>
    <dbReference type="NCBI Taxonomy" id="82633"/>
    <lineage>
        <taxon>Bacteria</taxon>
        <taxon>Pseudomonadati</taxon>
        <taxon>Pseudomonadota</taxon>
        <taxon>Betaproteobacteria</taxon>
        <taxon>Burkholderiales</taxon>
        <taxon>Burkholderiaceae</taxon>
        <taxon>Cupriavidus</taxon>
    </lineage>
</organism>
<comment type="subunit">
    <text evidence="9">The complex comprises the extracytoplasmic solute receptor protein and the two transmembrane proteins.</text>
</comment>
<dbReference type="GO" id="GO:0005886">
    <property type="term" value="C:plasma membrane"/>
    <property type="evidence" value="ECO:0007669"/>
    <property type="project" value="UniProtKB-SubCell"/>
</dbReference>
<evidence type="ECO:0000256" key="2">
    <source>
        <dbReference type="ARBA" id="ARBA00022448"/>
    </source>
</evidence>
<feature type="transmembrane region" description="Helical" evidence="9">
    <location>
        <begin position="38"/>
        <end position="60"/>
    </location>
</feature>
<dbReference type="GO" id="GO:0022857">
    <property type="term" value="F:transmembrane transporter activity"/>
    <property type="evidence" value="ECO:0007669"/>
    <property type="project" value="UniProtKB-UniRule"/>
</dbReference>
<keyword evidence="6 9" id="KW-1133">Transmembrane helix</keyword>
<evidence type="ECO:0000256" key="5">
    <source>
        <dbReference type="ARBA" id="ARBA00022692"/>
    </source>
</evidence>
<reference evidence="11 12" key="1">
    <citation type="submission" date="2017-12" db="EMBL/GenBank/DDBJ databases">
        <title>Genome sequence of the active heterotrophic nitrifier-denitrifier, Cupriavidus pauculus UM1.</title>
        <authorList>
            <person name="Putonti C."/>
            <person name="Castignetti D."/>
        </authorList>
    </citation>
    <scope>NUCLEOTIDE SEQUENCE [LARGE SCALE GENOMIC DNA]</scope>
    <source>
        <strain evidence="11 12">UM1</strain>
    </source>
</reference>
<dbReference type="AlphaFoldDB" id="A0A2N5C5Y1"/>
<dbReference type="OrthoDB" id="4964541at2"/>
<evidence type="ECO:0000256" key="6">
    <source>
        <dbReference type="ARBA" id="ARBA00022989"/>
    </source>
</evidence>
<accession>A0A2N5C5Y1</accession>
<gene>
    <name evidence="11" type="ORF">CYJ10_25955</name>
</gene>
<evidence type="ECO:0000313" key="11">
    <source>
        <dbReference type="EMBL" id="PLP97608.1"/>
    </source>
</evidence>
<evidence type="ECO:0000259" key="10">
    <source>
        <dbReference type="Pfam" id="PF04290"/>
    </source>
</evidence>
<keyword evidence="3" id="KW-1003">Cell membrane</keyword>
<dbReference type="GO" id="GO:0015740">
    <property type="term" value="P:C4-dicarboxylate transport"/>
    <property type="evidence" value="ECO:0007669"/>
    <property type="project" value="TreeGrafter"/>
</dbReference>
<dbReference type="RefSeq" id="WP_101684321.1">
    <property type="nucleotide sequence ID" value="NZ_PJRP01000016.1"/>
</dbReference>
<evidence type="ECO:0000256" key="8">
    <source>
        <dbReference type="ARBA" id="ARBA00038436"/>
    </source>
</evidence>
<evidence type="ECO:0000313" key="12">
    <source>
        <dbReference type="Proteomes" id="UP000234341"/>
    </source>
</evidence>
<dbReference type="STRING" id="82633.GCA_000974605_03358"/>
<keyword evidence="4 9" id="KW-0997">Cell inner membrane</keyword>
<dbReference type="InterPro" id="IPR007387">
    <property type="entry name" value="TRAP_DctQ"/>
</dbReference>
<name>A0A2N5C5Y1_9BURK</name>
<comment type="function">
    <text evidence="9">Part of the tripartite ATP-independent periplasmic (TRAP) transport system.</text>
</comment>
<dbReference type="EMBL" id="PJRP01000016">
    <property type="protein sequence ID" value="PLP97608.1"/>
    <property type="molecule type" value="Genomic_DNA"/>
</dbReference>